<evidence type="ECO:0000313" key="8">
    <source>
        <dbReference type="EMBL" id="MDQ0222536.1"/>
    </source>
</evidence>
<dbReference type="InterPro" id="IPR007168">
    <property type="entry name" value="Phageshock_PspC_N"/>
</dbReference>
<keyword evidence="2" id="KW-1003">Cell membrane</keyword>
<evidence type="ECO:0000313" key="9">
    <source>
        <dbReference type="Proteomes" id="UP001223079"/>
    </source>
</evidence>
<keyword evidence="9" id="KW-1185">Reference proteome</keyword>
<dbReference type="InterPro" id="IPR052027">
    <property type="entry name" value="PspC"/>
</dbReference>
<keyword evidence="4 6" id="KW-1133">Transmembrane helix</keyword>
<dbReference type="EMBL" id="JAUSTM010000008">
    <property type="protein sequence ID" value="MDQ0222536.1"/>
    <property type="molecule type" value="Genomic_DNA"/>
</dbReference>
<comment type="caution">
    <text evidence="8">The sequence shown here is derived from an EMBL/GenBank/DDBJ whole genome shotgun (WGS) entry which is preliminary data.</text>
</comment>
<keyword evidence="3 6" id="KW-0812">Transmembrane</keyword>
<comment type="subcellular location">
    <subcellularLocation>
        <location evidence="1">Cell membrane</location>
        <topology evidence="1">Single-pass membrane protein</topology>
    </subcellularLocation>
</comment>
<evidence type="ECO:0000256" key="5">
    <source>
        <dbReference type="ARBA" id="ARBA00023136"/>
    </source>
</evidence>
<feature type="domain" description="Phage shock protein PspC N-terminal" evidence="7">
    <location>
        <begin position="4"/>
        <end position="56"/>
    </location>
</feature>
<feature type="transmembrane region" description="Helical" evidence="6">
    <location>
        <begin position="34"/>
        <end position="58"/>
    </location>
</feature>
<evidence type="ECO:0000256" key="4">
    <source>
        <dbReference type="ARBA" id="ARBA00022989"/>
    </source>
</evidence>
<gene>
    <name evidence="8" type="ORF">J2S23_001088</name>
</gene>
<evidence type="ECO:0000256" key="1">
    <source>
        <dbReference type="ARBA" id="ARBA00004162"/>
    </source>
</evidence>
<sequence>MQVRIYKLRKNRMISGVLAGVSDKFGWNLQYLRLLFFVFSVFNPVIGVLVYVLASHFLTFKEDRERKHYGQGPRRIKEAEKIKPDGNWFW</sequence>
<accession>A0ABT9YRB3</accession>
<dbReference type="PANTHER" id="PTHR33885:SF3">
    <property type="entry name" value="PHAGE SHOCK PROTEIN C"/>
    <property type="match status" value="1"/>
</dbReference>
<evidence type="ECO:0000256" key="2">
    <source>
        <dbReference type="ARBA" id="ARBA00022475"/>
    </source>
</evidence>
<name>A0ABT9YRB3_9STRE</name>
<organism evidence="8 9">
    <name type="scientific">Streptococcus moroccensis</name>
    <dbReference type="NCBI Taxonomy" id="1451356"/>
    <lineage>
        <taxon>Bacteria</taxon>
        <taxon>Bacillati</taxon>
        <taxon>Bacillota</taxon>
        <taxon>Bacilli</taxon>
        <taxon>Lactobacillales</taxon>
        <taxon>Streptococcaceae</taxon>
        <taxon>Streptococcus</taxon>
    </lineage>
</organism>
<evidence type="ECO:0000256" key="3">
    <source>
        <dbReference type="ARBA" id="ARBA00022692"/>
    </source>
</evidence>
<reference evidence="8 9" key="1">
    <citation type="submission" date="2023-07" db="EMBL/GenBank/DDBJ databases">
        <title>Genomic Encyclopedia of Type Strains, Phase IV (KMG-IV): sequencing the most valuable type-strain genomes for metagenomic binning, comparative biology and taxonomic classification.</title>
        <authorList>
            <person name="Goeker M."/>
        </authorList>
    </citation>
    <scope>NUCLEOTIDE SEQUENCE [LARGE SCALE GENOMIC DNA]</scope>
    <source>
        <strain evidence="8 9">DSM 105143</strain>
    </source>
</reference>
<dbReference type="RefSeq" id="WP_307121725.1">
    <property type="nucleotide sequence ID" value="NZ_JAUSTM010000008.1"/>
</dbReference>
<keyword evidence="5 6" id="KW-0472">Membrane</keyword>
<dbReference type="Proteomes" id="UP001223079">
    <property type="component" value="Unassembled WGS sequence"/>
</dbReference>
<dbReference type="PANTHER" id="PTHR33885">
    <property type="entry name" value="PHAGE SHOCK PROTEIN C"/>
    <property type="match status" value="1"/>
</dbReference>
<proteinExistence type="predicted"/>
<protein>
    <submittedName>
        <fullName evidence="8">Phage shock protein PspC (Stress-responsive transcriptional regulator)</fullName>
    </submittedName>
</protein>
<dbReference type="Pfam" id="PF04024">
    <property type="entry name" value="PspC"/>
    <property type="match status" value="1"/>
</dbReference>
<evidence type="ECO:0000259" key="7">
    <source>
        <dbReference type="Pfam" id="PF04024"/>
    </source>
</evidence>
<evidence type="ECO:0000256" key="6">
    <source>
        <dbReference type="SAM" id="Phobius"/>
    </source>
</evidence>